<keyword evidence="16" id="KW-1185">Reference proteome</keyword>
<dbReference type="Gene3D" id="1.50.40.10">
    <property type="entry name" value="Mitochondrial carrier domain"/>
    <property type="match status" value="1"/>
</dbReference>
<evidence type="ECO:0000256" key="11">
    <source>
        <dbReference type="RuleBase" id="RU000488"/>
    </source>
</evidence>
<evidence type="ECO:0008006" key="17">
    <source>
        <dbReference type="Google" id="ProtNLM"/>
    </source>
</evidence>
<feature type="transmembrane region" description="Helical" evidence="13">
    <location>
        <begin position="213"/>
        <end position="232"/>
    </location>
</feature>
<evidence type="ECO:0000256" key="7">
    <source>
        <dbReference type="ARBA" id="ARBA00022989"/>
    </source>
</evidence>
<dbReference type="GO" id="GO:0005315">
    <property type="term" value="F:phosphate transmembrane transporter activity"/>
    <property type="evidence" value="ECO:0007669"/>
    <property type="project" value="InterPro"/>
</dbReference>
<sequence length="327" mass="35402">MKIRNLAITLLACCGLPAATSMDYRYFVAGGTCAAISHGITTPIDVIKTKIQANPQKFNKGMKEATLTILKEDGPDALLGGLGPTVVGYGIEGAMKFGVYEICKPLFAAIFGEHNKPIAYLMASVAAGAVAALLLCPMEYTRIRMVTDPDYADQGLITGFPKLVKEEGLRQTFSGLWAMLAKQVPYTFGKQVSFDVFAGILYAFFSGMDEAKLKWFVSVTAAFLASLVACIFSQPGDMILTETYRPQEKKGMMNSKNKKATKKSSSSPADDRAIRAVVQKIYQRGGLNAFFTGTQARIVHVGMIITSQLVIYDMVKQMLGLPATGSH</sequence>
<feature type="region of interest" description="Disordered" evidence="12">
    <location>
        <begin position="249"/>
        <end position="271"/>
    </location>
</feature>
<dbReference type="OrthoDB" id="427452at2759"/>
<evidence type="ECO:0000256" key="9">
    <source>
        <dbReference type="ARBA" id="ARBA00023136"/>
    </source>
</evidence>
<comment type="caution">
    <text evidence="15">The sequence shown here is derived from an EMBL/GenBank/DDBJ whole genome shotgun (WGS) entry which is preliminary data.</text>
</comment>
<reference evidence="15 16" key="1">
    <citation type="journal article" date="2015" name="Plant Cell">
        <title>Oil accumulation by the oleaginous diatom Fistulifera solaris as revealed by the genome and transcriptome.</title>
        <authorList>
            <person name="Tanaka T."/>
            <person name="Maeda Y."/>
            <person name="Veluchamy A."/>
            <person name="Tanaka M."/>
            <person name="Abida H."/>
            <person name="Marechal E."/>
            <person name="Bowler C."/>
            <person name="Muto M."/>
            <person name="Sunaga Y."/>
            <person name="Tanaka M."/>
            <person name="Yoshino T."/>
            <person name="Taniguchi T."/>
            <person name="Fukuda Y."/>
            <person name="Nemoto M."/>
            <person name="Matsumoto M."/>
            <person name="Wong P.S."/>
            <person name="Aburatani S."/>
            <person name="Fujibuchi W."/>
        </authorList>
    </citation>
    <scope>NUCLEOTIDE SEQUENCE [LARGE SCALE GENOMIC DNA]</scope>
    <source>
        <strain evidence="15 16">JPCC DA0580</strain>
    </source>
</reference>
<evidence type="ECO:0000256" key="12">
    <source>
        <dbReference type="SAM" id="MobiDB-lite"/>
    </source>
</evidence>
<evidence type="ECO:0000256" key="14">
    <source>
        <dbReference type="SAM" id="SignalP"/>
    </source>
</evidence>
<evidence type="ECO:0000256" key="6">
    <source>
        <dbReference type="ARBA" id="ARBA00022792"/>
    </source>
</evidence>
<keyword evidence="3 11" id="KW-0813">Transport</keyword>
<gene>
    <name evidence="15" type="ORF">FisN_15Lh162</name>
</gene>
<feature type="chain" id="PRO_5012622458" description="Solute carrier family 25 (Mitochondrial phosphate transporter), member 3" evidence="14">
    <location>
        <begin position="22"/>
        <end position="327"/>
    </location>
</feature>
<keyword evidence="8" id="KW-0496">Mitochondrion</keyword>
<name>A0A1Z5KBH3_FISSO</name>
<dbReference type="Proteomes" id="UP000198406">
    <property type="component" value="Unassembled WGS sequence"/>
</dbReference>
<evidence type="ECO:0000313" key="15">
    <source>
        <dbReference type="EMBL" id="GAX23431.1"/>
    </source>
</evidence>
<feature type="transmembrane region" description="Helical" evidence="13">
    <location>
        <begin position="118"/>
        <end position="136"/>
    </location>
</feature>
<feature type="repeat" description="Solcar" evidence="10">
    <location>
        <begin position="213"/>
        <end position="318"/>
    </location>
</feature>
<evidence type="ECO:0000256" key="8">
    <source>
        <dbReference type="ARBA" id="ARBA00023128"/>
    </source>
</evidence>
<dbReference type="SUPFAM" id="SSF103506">
    <property type="entry name" value="Mitochondrial carrier"/>
    <property type="match status" value="1"/>
</dbReference>
<accession>A0A1Z5KBH3</accession>
<dbReference type="InterPro" id="IPR018108">
    <property type="entry name" value="MCP_transmembrane"/>
</dbReference>
<evidence type="ECO:0000256" key="2">
    <source>
        <dbReference type="ARBA" id="ARBA00006375"/>
    </source>
</evidence>
<feature type="repeat" description="Solcar" evidence="10">
    <location>
        <begin position="21"/>
        <end position="106"/>
    </location>
</feature>
<dbReference type="GO" id="GO:1990547">
    <property type="term" value="P:mitochondrial phosphate ion transmembrane transport"/>
    <property type="evidence" value="ECO:0007669"/>
    <property type="project" value="InterPro"/>
</dbReference>
<evidence type="ECO:0000313" key="16">
    <source>
        <dbReference type="Proteomes" id="UP000198406"/>
    </source>
</evidence>
<dbReference type="EMBL" id="BDSP01000201">
    <property type="protein sequence ID" value="GAX23431.1"/>
    <property type="molecule type" value="Genomic_DNA"/>
</dbReference>
<dbReference type="InterPro" id="IPR023395">
    <property type="entry name" value="MCP_dom_sf"/>
</dbReference>
<dbReference type="InterPro" id="IPR044677">
    <property type="entry name" value="SLC25A3/Pic2/Mir1-like"/>
</dbReference>
<evidence type="ECO:0000256" key="3">
    <source>
        <dbReference type="ARBA" id="ARBA00022448"/>
    </source>
</evidence>
<evidence type="ECO:0000256" key="5">
    <source>
        <dbReference type="ARBA" id="ARBA00022737"/>
    </source>
</evidence>
<comment type="subcellular location">
    <subcellularLocation>
        <location evidence="1">Mitochondrion inner membrane</location>
        <topology evidence="1">Multi-pass membrane protein</topology>
    </subcellularLocation>
</comment>
<keyword evidence="5" id="KW-0677">Repeat</keyword>
<dbReference type="PANTHER" id="PTHR45671:SF12">
    <property type="entry name" value="MITOCHONDRIAL PHOSPHATE CARRIER PROTEIN"/>
    <property type="match status" value="1"/>
</dbReference>
<feature type="signal peptide" evidence="14">
    <location>
        <begin position="1"/>
        <end position="21"/>
    </location>
</feature>
<keyword evidence="9 10" id="KW-0472">Membrane</keyword>
<dbReference type="InParanoid" id="A0A1Z5KBH3"/>
<keyword evidence="6" id="KW-0999">Mitochondrion inner membrane</keyword>
<dbReference type="GO" id="GO:0005743">
    <property type="term" value="C:mitochondrial inner membrane"/>
    <property type="evidence" value="ECO:0007669"/>
    <property type="project" value="UniProtKB-SubCell"/>
</dbReference>
<dbReference type="PANTHER" id="PTHR45671">
    <property type="entry name" value="SOLUTE CARRIER FAMILY 25 (MITOCHONDRIAL CARRIER PHOSPHATE CARRIER), MEMBER 3, LIKE-RELATED-RELATED"/>
    <property type="match status" value="1"/>
</dbReference>
<evidence type="ECO:0000256" key="10">
    <source>
        <dbReference type="PROSITE-ProRule" id="PRU00282"/>
    </source>
</evidence>
<proteinExistence type="inferred from homology"/>
<evidence type="ECO:0000256" key="4">
    <source>
        <dbReference type="ARBA" id="ARBA00022692"/>
    </source>
</evidence>
<keyword evidence="7 13" id="KW-1133">Transmembrane helix</keyword>
<feature type="repeat" description="Solcar" evidence="10">
    <location>
        <begin position="115"/>
        <end position="200"/>
    </location>
</feature>
<organism evidence="15 16">
    <name type="scientific">Fistulifera solaris</name>
    <name type="common">Oleaginous diatom</name>
    <dbReference type="NCBI Taxonomy" id="1519565"/>
    <lineage>
        <taxon>Eukaryota</taxon>
        <taxon>Sar</taxon>
        <taxon>Stramenopiles</taxon>
        <taxon>Ochrophyta</taxon>
        <taxon>Bacillariophyta</taxon>
        <taxon>Bacillariophyceae</taxon>
        <taxon>Bacillariophycidae</taxon>
        <taxon>Naviculales</taxon>
        <taxon>Naviculaceae</taxon>
        <taxon>Fistulifera</taxon>
    </lineage>
</organism>
<evidence type="ECO:0000256" key="1">
    <source>
        <dbReference type="ARBA" id="ARBA00004448"/>
    </source>
</evidence>
<dbReference type="Pfam" id="PF00153">
    <property type="entry name" value="Mito_carr"/>
    <property type="match status" value="3"/>
</dbReference>
<evidence type="ECO:0000256" key="13">
    <source>
        <dbReference type="SAM" id="Phobius"/>
    </source>
</evidence>
<keyword evidence="4 10" id="KW-0812">Transmembrane</keyword>
<keyword evidence="14" id="KW-0732">Signal</keyword>
<comment type="similarity">
    <text evidence="2 11">Belongs to the mitochondrial carrier (TC 2.A.29) family.</text>
</comment>
<dbReference type="AlphaFoldDB" id="A0A1Z5KBH3"/>
<dbReference type="PROSITE" id="PS50920">
    <property type="entry name" value="SOLCAR"/>
    <property type="match status" value="3"/>
</dbReference>
<protein>
    <recommendedName>
        <fullName evidence="17">Solute carrier family 25 (Mitochondrial phosphate transporter), member 3</fullName>
    </recommendedName>
</protein>